<evidence type="ECO:0000313" key="1">
    <source>
        <dbReference type="EMBL" id="GES91928.1"/>
    </source>
</evidence>
<dbReference type="AlphaFoldDB" id="A0A8H3LNK8"/>
<dbReference type="Proteomes" id="UP000615446">
    <property type="component" value="Unassembled WGS sequence"/>
</dbReference>
<comment type="caution">
    <text evidence="1">The sequence shown here is derived from an EMBL/GenBank/DDBJ whole genome shotgun (WGS) entry which is preliminary data.</text>
</comment>
<accession>A0A8H3LNK8</accession>
<dbReference type="EMBL" id="BLAL01000208">
    <property type="protein sequence ID" value="GES91928.1"/>
    <property type="molecule type" value="Genomic_DNA"/>
</dbReference>
<name>A0A8H3LNK8_9GLOM</name>
<proteinExistence type="predicted"/>
<evidence type="ECO:0000313" key="2">
    <source>
        <dbReference type="Proteomes" id="UP000615446"/>
    </source>
</evidence>
<gene>
    <name evidence="1" type="ORF">RCL2_001872600</name>
</gene>
<organism evidence="1 2">
    <name type="scientific">Rhizophagus clarus</name>
    <dbReference type="NCBI Taxonomy" id="94130"/>
    <lineage>
        <taxon>Eukaryota</taxon>
        <taxon>Fungi</taxon>
        <taxon>Fungi incertae sedis</taxon>
        <taxon>Mucoromycota</taxon>
        <taxon>Glomeromycotina</taxon>
        <taxon>Glomeromycetes</taxon>
        <taxon>Glomerales</taxon>
        <taxon>Glomeraceae</taxon>
        <taxon>Rhizophagus</taxon>
    </lineage>
</organism>
<sequence length="138" mass="16570">MLIWFYSIPLTTVTCTSEKSANPFGLHWEDFCVQFVYYLFTEIDIYVALASFTNFHREVWLRRHNDMIMIEQHLGIEKQIEFDGDWTQYFSSNFLEWVNFLLRTLCIIFSHQRPAMCFSLKRSVDIDMGGLHCRVIFF</sequence>
<protein>
    <submittedName>
        <fullName evidence="1">Uncharacterized protein</fullName>
    </submittedName>
</protein>
<reference evidence="1" key="1">
    <citation type="submission" date="2019-10" db="EMBL/GenBank/DDBJ databases">
        <title>Conservation and host-specific expression of non-tandemly repeated heterogenous ribosome RNA gene in arbuscular mycorrhizal fungi.</title>
        <authorList>
            <person name="Maeda T."/>
            <person name="Kobayashi Y."/>
            <person name="Nakagawa T."/>
            <person name="Ezawa T."/>
            <person name="Yamaguchi K."/>
            <person name="Bino T."/>
            <person name="Nishimoto Y."/>
            <person name="Shigenobu S."/>
            <person name="Kawaguchi M."/>
        </authorList>
    </citation>
    <scope>NUCLEOTIDE SEQUENCE</scope>
    <source>
        <strain evidence="1">HR1</strain>
    </source>
</reference>